<name>A0AA35UZJ7_9PROT</name>
<dbReference type="EMBL" id="CATKSH010000055">
    <property type="protein sequence ID" value="CAI9122379.1"/>
    <property type="molecule type" value="Genomic_DNA"/>
</dbReference>
<sequence length="319" mass="35986">MASILGIREGKMTRLHTLIRNNGRQAVLELDYDRRVVDAAAGYLATEDVEVGFLFSGWAYTPLPHRRLKDDETWTVRTDHASVVVQPGLFVPEQGEPIPVGVPYGSRARLILLYLQTQAIKNQSREIELGHNLTNWMRKMNIPKGGKSYTDVREQADRIARCRLTFQFRQGSFSGLLNQHILDQAVFVGDPNSPATHFAESVKLSEGYYEQLKKHPLPVEDAAIRQISNNSMAIDLYIWLAYRLHALSQATQITWKSLHVQFGSGYGRLDNFKLRFKESMALALAVYPDADVRDGPVGIVLNPSRPPVSSKTRTVSIER</sequence>
<keyword evidence="2" id="KW-1185">Reference proteome</keyword>
<evidence type="ECO:0000313" key="2">
    <source>
        <dbReference type="Proteomes" id="UP001176960"/>
    </source>
</evidence>
<dbReference type="AlphaFoldDB" id="A0AA35UZJ7"/>
<dbReference type="Proteomes" id="UP001176960">
    <property type="component" value="Unassembled WGS sequence"/>
</dbReference>
<proteinExistence type="predicted"/>
<dbReference type="Pfam" id="PF04796">
    <property type="entry name" value="RepA_C"/>
    <property type="match status" value="1"/>
</dbReference>
<organism evidence="1 2">
    <name type="scientific">Brytella acorum</name>
    <dbReference type="NCBI Taxonomy" id="2959299"/>
    <lineage>
        <taxon>Bacteria</taxon>
        <taxon>Pseudomonadati</taxon>
        <taxon>Pseudomonadota</taxon>
        <taxon>Alphaproteobacteria</taxon>
        <taxon>Acetobacterales</taxon>
        <taxon>Acetobacteraceae</taxon>
        <taxon>Brytella</taxon>
    </lineage>
</organism>
<protein>
    <submittedName>
        <fullName evidence="1">Replication protein RepA</fullName>
    </submittedName>
</protein>
<dbReference type="RefSeq" id="WP_289843992.1">
    <property type="nucleotide sequence ID" value="NZ_CATKSH010000055.1"/>
</dbReference>
<dbReference type="InterPro" id="IPR006881">
    <property type="entry name" value="RepA_C"/>
</dbReference>
<gene>
    <name evidence="1" type="ORF">LMG32879_003245</name>
</gene>
<accession>A0AA35UZJ7</accession>
<reference evidence="1" key="1">
    <citation type="submission" date="2023-03" db="EMBL/GenBank/DDBJ databases">
        <authorList>
            <person name="Cleenwerck I."/>
        </authorList>
    </citation>
    <scope>NUCLEOTIDE SEQUENCE</scope>
    <source>
        <strain evidence="1">LMG 32879</strain>
    </source>
</reference>
<comment type="caution">
    <text evidence="1">The sequence shown here is derived from an EMBL/GenBank/DDBJ whole genome shotgun (WGS) entry which is preliminary data.</text>
</comment>
<evidence type="ECO:0000313" key="1">
    <source>
        <dbReference type="EMBL" id="CAI9122379.1"/>
    </source>
</evidence>